<dbReference type="Proteomes" id="UP001515641">
    <property type="component" value="Unassembled WGS sequence"/>
</dbReference>
<gene>
    <name evidence="2" type="ORF">HA052_19775</name>
</gene>
<organism evidence="2 3">
    <name type="scientific">Chromobacterium fluminis</name>
    <dbReference type="NCBI Taxonomy" id="3044269"/>
    <lineage>
        <taxon>Bacteria</taxon>
        <taxon>Pseudomonadati</taxon>
        <taxon>Pseudomonadota</taxon>
        <taxon>Betaproteobacteria</taxon>
        <taxon>Neisseriales</taxon>
        <taxon>Chromobacteriaceae</taxon>
        <taxon>Chromobacterium</taxon>
    </lineage>
</organism>
<dbReference type="Pfam" id="PF18864">
    <property type="entry name" value="AbiTii"/>
    <property type="match status" value="1"/>
</dbReference>
<comment type="caution">
    <text evidence="2">The sequence shown here is derived from an EMBL/GenBank/DDBJ whole genome shotgun (WGS) entry which is preliminary data.</text>
</comment>
<keyword evidence="3" id="KW-1185">Reference proteome</keyword>
<proteinExistence type="predicted"/>
<feature type="domain" description="AbiTii" evidence="1">
    <location>
        <begin position="4"/>
        <end position="182"/>
    </location>
</feature>
<dbReference type="RefSeq" id="WP_166453243.1">
    <property type="nucleotide sequence ID" value="NZ_JAAOMA010000034.1"/>
</dbReference>
<dbReference type="EMBL" id="JAAOMA010000034">
    <property type="protein sequence ID" value="NHR07434.1"/>
    <property type="molecule type" value="Genomic_DNA"/>
</dbReference>
<name>A0ABX0L6J3_9NEIS</name>
<protein>
    <recommendedName>
        <fullName evidence="1">AbiTii domain-containing protein</fullName>
    </recommendedName>
</protein>
<evidence type="ECO:0000313" key="2">
    <source>
        <dbReference type="EMBL" id="NHR07434.1"/>
    </source>
</evidence>
<evidence type="ECO:0000259" key="1">
    <source>
        <dbReference type="Pfam" id="PF18864"/>
    </source>
</evidence>
<dbReference type="InterPro" id="IPR041304">
    <property type="entry name" value="AbiTii"/>
</dbReference>
<sequence length="290" mass="31582">MAAIVPELVNMATDPAVSTADLLLKALVVARRLAVPDLVDWIDGELNGYNKGKDIPDYRLLRGQLKALNPINGPIPLMMPTAESAEHLTLTRVRQSVPELVQLSQSKQGLFSFFSADLEHRLMQGMEVPMRPAISLSTVQIHGIVEKVRSRILEWALDLEERGVLGEGMTFTPQEKQMVQQHYHFGDVTGSQIQIGSNSSNQMQTKTADLDALKALIDVLHGTLDRGEVAGEPGDELRSELATLQAQAVSPKPKWHVIKATANSIKSVLENAAGGIVAAQTLPYLAPFLS</sequence>
<accession>A0ABX0L6J3</accession>
<reference evidence="2 3" key="1">
    <citation type="submission" date="2020-03" db="EMBL/GenBank/DDBJ databases">
        <title>Draft genome sequence of environmentally isolated cultures.</title>
        <authorList>
            <person name="Wilson H.S."/>
            <person name="De Leon M.E."/>
        </authorList>
    </citation>
    <scope>NUCLEOTIDE SEQUENCE [LARGE SCALE GENOMIC DNA]</scope>
    <source>
        <strain evidence="2 3">HSC-31F16</strain>
    </source>
</reference>
<evidence type="ECO:0000313" key="3">
    <source>
        <dbReference type="Proteomes" id="UP001515641"/>
    </source>
</evidence>